<dbReference type="EMBL" id="PJQM01002903">
    <property type="protein sequence ID" value="RCH92042.1"/>
    <property type="molecule type" value="Genomic_DNA"/>
</dbReference>
<gene>
    <name evidence="1" type="ORF">CU098_000230</name>
</gene>
<sequence length="240" mass="26854">MSIELDLPSCSLLAALCVAIAVIVLKYSNQPDTHPRMLCYQSEFYPASCSGESAIIRSKLYPKGPPSLSTIETLSGFYHTCLSRNKEGKQLFLGARANRQSTILWTACHWGGLVTVPIAAQAISSHILHVIRNAGLSVLMIDDTHLEFILDLILGSSITHIIVITHEQQSYREMEPLYGIKIFSLFDLEKIGQEYVIERHKKISPDSIASIYYSNPKHNTFSDHTNRQEEKSLGVVLTHK</sequence>
<name>A0A367JQ20_RHIST</name>
<evidence type="ECO:0000313" key="2">
    <source>
        <dbReference type="Proteomes" id="UP000253551"/>
    </source>
</evidence>
<dbReference type="STRING" id="4846.A0A367JQ20"/>
<protein>
    <recommendedName>
        <fullName evidence="3">AMP-dependent synthetase/ligase domain-containing protein</fullName>
    </recommendedName>
</protein>
<evidence type="ECO:0000313" key="1">
    <source>
        <dbReference type="EMBL" id="RCH92042.1"/>
    </source>
</evidence>
<feature type="non-terminal residue" evidence="1">
    <location>
        <position position="240"/>
    </location>
</feature>
<evidence type="ECO:0008006" key="3">
    <source>
        <dbReference type="Google" id="ProtNLM"/>
    </source>
</evidence>
<dbReference type="AlphaFoldDB" id="A0A367JQ20"/>
<organism evidence="1 2">
    <name type="scientific">Rhizopus stolonifer</name>
    <name type="common">Rhizopus nigricans</name>
    <dbReference type="NCBI Taxonomy" id="4846"/>
    <lineage>
        <taxon>Eukaryota</taxon>
        <taxon>Fungi</taxon>
        <taxon>Fungi incertae sedis</taxon>
        <taxon>Mucoromycota</taxon>
        <taxon>Mucoromycotina</taxon>
        <taxon>Mucoromycetes</taxon>
        <taxon>Mucorales</taxon>
        <taxon>Mucorineae</taxon>
        <taxon>Rhizopodaceae</taxon>
        <taxon>Rhizopus</taxon>
    </lineage>
</organism>
<keyword evidence="2" id="KW-1185">Reference proteome</keyword>
<proteinExistence type="predicted"/>
<dbReference type="OrthoDB" id="1700726at2759"/>
<dbReference type="Proteomes" id="UP000253551">
    <property type="component" value="Unassembled WGS sequence"/>
</dbReference>
<reference evidence="1 2" key="1">
    <citation type="journal article" date="2018" name="G3 (Bethesda)">
        <title>Phylogenetic and Phylogenomic Definition of Rhizopus Species.</title>
        <authorList>
            <person name="Gryganskyi A.P."/>
            <person name="Golan J."/>
            <person name="Dolatabadi S."/>
            <person name="Mondo S."/>
            <person name="Robb S."/>
            <person name="Idnurm A."/>
            <person name="Muszewska A."/>
            <person name="Steczkiewicz K."/>
            <person name="Masonjones S."/>
            <person name="Liao H.L."/>
            <person name="Gajdeczka M.T."/>
            <person name="Anike F."/>
            <person name="Vuek A."/>
            <person name="Anishchenko I.M."/>
            <person name="Voigt K."/>
            <person name="de Hoog G.S."/>
            <person name="Smith M.E."/>
            <person name="Heitman J."/>
            <person name="Vilgalys R."/>
            <person name="Stajich J.E."/>
        </authorList>
    </citation>
    <scope>NUCLEOTIDE SEQUENCE [LARGE SCALE GENOMIC DNA]</scope>
    <source>
        <strain evidence="1 2">LSU 92-RS-03</strain>
    </source>
</reference>
<dbReference type="InterPro" id="IPR042099">
    <property type="entry name" value="ANL_N_sf"/>
</dbReference>
<dbReference type="SUPFAM" id="SSF56801">
    <property type="entry name" value="Acetyl-CoA synthetase-like"/>
    <property type="match status" value="1"/>
</dbReference>
<comment type="caution">
    <text evidence="1">The sequence shown here is derived from an EMBL/GenBank/DDBJ whole genome shotgun (WGS) entry which is preliminary data.</text>
</comment>
<accession>A0A367JQ20</accession>
<dbReference type="Gene3D" id="3.40.50.12780">
    <property type="entry name" value="N-terminal domain of ligase-like"/>
    <property type="match status" value="1"/>
</dbReference>